<gene>
    <name evidence="3" type="ORF">INT47_002250</name>
</gene>
<dbReference type="Proteomes" id="UP000603453">
    <property type="component" value="Unassembled WGS sequence"/>
</dbReference>
<comment type="caution">
    <text evidence="3">The sequence shown here is derived from an EMBL/GenBank/DDBJ whole genome shotgun (WGS) entry which is preliminary data.</text>
</comment>
<dbReference type="AlphaFoldDB" id="A0A8H7R8Q2"/>
<dbReference type="EMBL" id="JAEPRD010000039">
    <property type="protein sequence ID" value="KAG2205156.1"/>
    <property type="molecule type" value="Genomic_DNA"/>
</dbReference>
<keyword evidence="2" id="KW-0732">Signal</keyword>
<proteinExistence type="predicted"/>
<reference evidence="3" key="1">
    <citation type="submission" date="2020-12" db="EMBL/GenBank/DDBJ databases">
        <title>Metabolic potential, ecology and presence of endohyphal bacteria is reflected in genomic diversity of Mucoromycotina.</title>
        <authorList>
            <person name="Muszewska A."/>
            <person name="Okrasinska A."/>
            <person name="Steczkiewicz K."/>
            <person name="Drgas O."/>
            <person name="Orlowska M."/>
            <person name="Perlinska-Lenart U."/>
            <person name="Aleksandrzak-Piekarczyk T."/>
            <person name="Szatraj K."/>
            <person name="Zielenkiewicz U."/>
            <person name="Pilsyk S."/>
            <person name="Malc E."/>
            <person name="Mieczkowski P."/>
            <person name="Kruszewska J.S."/>
            <person name="Biernat P."/>
            <person name="Pawlowska J."/>
        </authorList>
    </citation>
    <scope>NUCLEOTIDE SEQUENCE</scope>
    <source>
        <strain evidence="3">WA0000017839</strain>
    </source>
</reference>
<evidence type="ECO:0000256" key="2">
    <source>
        <dbReference type="SAM" id="SignalP"/>
    </source>
</evidence>
<evidence type="ECO:0000313" key="3">
    <source>
        <dbReference type="EMBL" id="KAG2205156.1"/>
    </source>
</evidence>
<keyword evidence="4" id="KW-1185">Reference proteome</keyword>
<sequence>MMHKTTLFVLLVICLLCLITPIKARRLSKNKLYKRQGPYPPTQPRPGAPPDPGLAPIFGIYTALMEKTPAVPDATMLTGVFSGGDGKEA</sequence>
<accession>A0A8H7R8Q2</accession>
<feature type="region of interest" description="Disordered" evidence="1">
    <location>
        <begin position="33"/>
        <end position="53"/>
    </location>
</feature>
<feature type="signal peptide" evidence="2">
    <location>
        <begin position="1"/>
        <end position="24"/>
    </location>
</feature>
<name>A0A8H7R8Q2_9FUNG</name>
<feature type="chain" id="PRO_5034125515" evidence="2">
    <location>
        <begin position="25"/>
        <end position="89"/>
    </location>
</feature>
<organism evidence="3 4">
    <name type="scientific">Mucor saturninus</name>
    <dbReference type="NCBI Taxonomy" id="64648"/>
    <lineage>
        <taxon>Eukaryota</taxon>
        <taxon>Fungi</taxon>
        <taxon>Fungi incertae sedis</taxon>
        <taxon>Mucoromycota</taxon>
        <taxon>Mucoromycotina</taxon>
        <taxon>Mucoromycetes</taxon>
        <taxon>Mucorales</taxon>
        <taxon>Mucorineae</taxon>
        <taxon>Mucoraceae</taxon>
        <taxon>Mucor</taxon>
    </lineage>
</organism>
<evidence type="ECO:0000313" key="4">
    <source>
        <dbReference type="Proteomes" id="UP000603453"/>
    </source>
</evidence>
<evidence type="ECO:0000256" key="1">
    <source>
        <dbReference type="SAM" id="MobiDB-lite"/>
    </source>
</evidence>
<protein>
    <submittedName>
        <fullName evidence="3">Uncharacterized protein</fullName>
    </submittedName>
</protein>
<feature type="compositionally biased region" description="Pro residues" evidence="1">
    <location>
        <begin position="38"/>
        <end position="53"/>
    </location>
</feature>